<dbReference type="Pfam" id="PF13876">
    <property type="entry name" value="Phage_gp49_66"/>
    <property type="match status" value="1"/>
</dbReference>
<feature type="domain" description="Thoeris anti-defense 2-like" evidence="1">
    <location>
        <begin position="188"/>
        <end position="270"/>
    </location>
</feature>
<protein>
    <recommendedName>
        <fullName evidence="1">Thoeris anti-defense 2-like domain-containing protein</fullName>
    </recommendedName>
</protein>
<reference evidence="2" key="1">
    <citation type="journal article" date="2021" name="Proc. Natl. Acad. Sci. U.S.A.">
        <title>A Catalog of Tens of Thousands of Viruses from Human Metagenomes Reveals Hidden Associations with Chronic Diseases.</title>
        <authorList>
            <person name="Tisza M.J."/>
            <person name="Buck C.B."/>
        </authorList>
    </citation>
    <scope>NUCLEOTIDE SEQUENCE</scope>
    <source>
        <strain evidence="2">Ctzeq1</strain>
    </source>
</reference>
<dbReference type="Pfam" id="PF11195">
    <property type="entry name" value="Tad2-like"/>
    <property type="match status" value="1"/>
</dbReference>
<dbReference type="EMBL" id="BK014787">
    <property type="protein sequence ID" value="DAD75642.1"/>
    <property type="molecule type" value="Genomic_DNA"/>
</dbReference>
<evidence type="ECO:0000313" key="2">
    <source>
        <dbReference type="EMBL" id="DAD75642.1"/>
    </source>
</evidence>
<proteinExistence type="predicted"/>
<sequence length="270" mass="30611">MRNTDLLIIREGKMEKLRTYIGIKAVQAKPMTRLQYNTLRGWEVPQDENPQDAGYLVIYPDSPNRNVDGFNGYVSWSPKEVFEKSHKETRQKVTKEYIESLIVDVAYQKIGEKTTHCMITLANGFTVTGEASCVDPKIFDMEIGKPIAYENAFDKLWSLEGYVLQNEFALIEKICSVKQPETSTSNLNFGQAIEALKRGRNVARNGWNGKGMFLFLVTGQEIAKGTKFGFGQYEGEPDWNGFIAMKTADNKLVPWLASQTDVLAEDWQIV</sequence>
<evidence type="ECO:0000259" key="1">
    <source>
        <dbReference type="Pfam" id="PF11195"/>
    </source>
</evidence>
<accession>A0A8S5M092</accession>
<dbReference type="InterPro" id="IPR025915">
    <property type="entry name" value="Phage_gp49_66"/>
</dbReference>
<dbReference type="InterPro" id="IPR021361">
    <property type="entry name" value="Tad2-like_dom"/>
</dbReference>
<name>A0A8S5M092_9CAUD</name>
<organism evidence="2">
    <name type="scientific">Podoviridae sp. ctzeq1</name>
    <dbReference type="NCBI Taxonomy" id="2826597"/>
    <lineage>
        <taxon>Viruses</taxon>
        <taxon>Duplodnaviria</taxon>
        <taxon>Heunggongvirae</taxon>
        <taxon>Uroviricota</taxon>
        <taxon>Caudoviricetes</taxon>
    </lineage>
</organism>